<comment type="caution">
    <text evidence="2">The sequence shown here is derived from an EMBL/GenBank/DDBJ whole genome shotgun (WGS) entry which is preliminary data.</text>
</comment>
<feature type="transmembrane region" description="Helical" evidence="1">
    <location>
        <begin position="12"/>
        <end position="31"/>
    </location>
</feature>
<keyword evidence="1" id="KW-1133">Transmembrane helix</keyword>
<organism evidence="2 3">
    <name type="scientific">Brachybacterium sacelli</name>
    <dbReference type="NCBI Taxonomy" id="173364"/>
    <lineage>
        <taxon>Bacteria</taxon>
        <taxon>Bacillati</taxon>
        <taxon>Actinomycetota</taxon>
        <taxon>Actinomycetes</taxon>
        <taxon>Micrococcales</taxon>
        <taxon>Dermabacteraceae</taxon>
        <taxon>Brachybacterium</taxon>
    </lineage>
</organism>
<keyword evidence="1" id="KW-0472">Membrane</keyword>
<evidence type="ECO:0008006" key="4">
    <source>
        <dbReference type="Google" id="ProtNLM"/>
    </source>
</evidence>
<feature type="transmembrane region" description="Helical" evidence="1">
    <location>
        <begin position="68"/>
        <end position="90"/>
    </location>
</feature>
<sequence length="92" mass="9342">MREEPTGRRRYTAGDYALTFGLAAVACVLIPVIGDVVAAPVAVLAVVFGGIGISRYDTGRAAKVLPAALGTGLGALSLFLVVLMLIVTGISP</sequence>
<evidence type="ECO:0000256" key="1">
    <source>
        <dbReference type="SAM" id="Phobius"/>
    </source>
</evidence>
<reference evidence="2 3" key="1">
    <citation type="submission" date="2021-03" db="EMBL/GenBank/DDBJ databases">
        <title>Sequencing the genomes of 1000 actinobacteria strains.</title>
        <authorList>
            <person name="Klenk H.-P."/>
        </authorList>
    </citation>
    <scope>NUCLEOTIDE SEQUENCE [LARGE SCALE GENOMIC DNA]</scope>
    <source>
        <strain evidence="2 3">DSM 14566</strain>
    </source>
</reference>
<accession>A0ABS4WXA8</accession>
<protein>
    <recommendedName>
        <fullName evidence="4">DUF4190 domain-containing protein</fullName>
    </recommendedName>
</protein>
<gene>
    <name evidence="2" type="ORF">JOF43_000796</name>
</gene>
<evidence type="ECO:0000313" key="2">
    <source>
        <dbReference type="EMBL" id="MBP2380839.1"/>
    </source>
</evidence>
<dbReference type="PROSITE" id="PS51257">
    <property type="entry name" value="PROKAR_LIPOPROTEIN"/>
    <property type="match status" value="1"/>
</dbReference>
<feature type="transmembrane region" description="Helical" evidence="1">
    <location>
        <begin position="37"/>
        <end position="56"/>
    </location>
</feature>
<dbReference type="Proteomes" id="UP001519290">
    <property type="component" value="Unassembled WGS sequence"/>
</dbReference>
<keyword evidence="1" id="KW-0812">Transmembrane</keyword>
<proteinExistence type="predicted"/>
<evidence type="ECO:0000313" key="3">
    <source>
        <dbReference type="Proteomes" id="UP001519290"/>
    </source>
</evidence>
<name>A0ABS4WXA8_9MICO</name>
<keyword evidence="3" id="KW-1185">Reference proteome</keyword>
<dbReference type="RefSeq" id="WP_209899401.1">
    <property type="nucleotide sequence ID" value="NZ_BAAAJW010000015.1"/>
</dbReference>
<dbReference type="EMBL" id="JAGIOD010000001">
    <property type="protein sequence ID" value="MBP2380839.1"/>
    <property type="molecule type" value="Genomic_DNA"/>
</dbReference>